<dbReference type="GeneTree" id="ENSGT00910000147214"/>
<evidence type="ECO:0000256" key="1">
    <source>
        <dbReference type="SAM" id="Phobius"/>
    </source>
</evidence>
<dbReference type="EMBL" id="LWLT01000009">
    <property type="status" value="NOT_ANNOTATED_CDS"/>
    <property type="molecule type" value="Genomic_DNA"/>
</dbReference>
<accession>A0A452GBD3</accession>
<sequence length="85" mass="9747">MVGSELNCSGGFLCGEQGQSFDIHFLIFELFYELYLQYFDLAGFLLLLVCLELFLSDVKSRCSVPLLCGLGIFYLFFKINHVSWD</sequence>
<protein>
    <submittedName>
        <fullName evidence="2">Uncharacterized protein</fullName>
    </submittedName>
</protein>
<reference evidence="2" key="2">
    <citation type="submission" date="2025-08" db="UniProtKB">
        <authorList>
            <consortium name="Ensembl"/>
        </authorList>
    </citation>
    <scope>IDENTIFICATION</scope>
</reference>
<dbReference type="Ensembl" id="ENSCHIT00000041601.1">
    <property type="protein sequence ID" value="ENSCHIP00000033722.1"/>
    <property type="gene ID" value="ENSCHIG00000027162.1"/>
</dbReference>
<feature type="transmembrane region" description="Helical" evidence="1">
    <location>
        <begin position="62"/>
        <end position="79"/>
    </location>
</feature>
<keyword evidence="3" id="KW-1185">Reference proteome</keyword>
<evidence type="ECO:0000313" key="3">
    <source>
        <dbReference type="Proteomes" id="UP000291000"/>
    </source>
</evidence>
<name>A0A452GBD3_CAPHI</name>
<organism evidence="2 3">
    <name type="scientific">Capra hircus</name>
    <name type="common">Goat</name>
    <dbReference type="NCBI Taxonomy" id="9925"/>
    <lineage>
        <taxon>Eukaryota</taxon>
        <taxon>Metazoa</taxon>
        <taxon>Chordata</taxon>
        <taxon>Craniata</taxon>
        <taxon>Vertebrata</taxon>
        <taxon>Euteleostomi</taxon>
        <taxon>Mammalia</taxon>
        <taxon>Eutheria</taxon>
        <taxon>Laurasiatheria</taxon>
        <taxon>Artiodactyla</taxon>
        <taxon>Ruminantia</taxon>
        <taxon>Pecora</taxon>
        <taxon>Bovidae</taxon>
        <taxon>Caprinae</taxon>
        <taxon>Capra</taxon>
    </lineage>
</organism>
<keyword evidence="1" id="KW-1133">Transmembrane helix</keyword>
<feature type="transmembrane region" description="Helical" evidence="1">
    <location>
        <begin position="35"/>
        <end position="55"/>
    </location>
</feature>
<reference evidence="2 3" key="1">
    <citation type="submission" date="2016-04" db="EMBL/GenBank/DDBJ databases">
        <title>Polished mammalian reference genomes with single-molecule sequencing and chromosome conformation capture applied to the Capra hircus genome.</title>
        <authorList>
            <person name="Bickhart D.M."/>
            <person name="Koren S."/>
            <person name="Rosen B."/>
            <person name="Hastie A."/>
            <person name="Liachko I."/>
            <person name="Sullivan S.T."/>
            <person name="Burton J."/>
            <person name="Sayre B.L."/>
            <person name="Huson H.J."/>
            <person name="Lee J."/>
            <person name="Lam E."/>
            <person name="Kelley C.M."/>
            <person name="Hutchison J.L."/>
            <person name="Zhou Y."/>
            <person name="Sun J."/>
            <person name="Crisa A."/>
            <person name="Schwartz J.C."/>
            <person name="Hammond J.A."/>
            <person name="Schroeder S.G."/>
            <person name="Liu G.E."/>
            <person name="Dunham M."/>
            <person name="Shendure J."/>
            <person name="Sonstegard T.S."/>
            <person name="Phillippy A.M."/>
            <person name="Van Tassell C.P."/>
            <person name="Smith T.P."/>
        </authorList>
    </citation>
    <scope>NUCLEOTIDE SEQUENCE [LARGE SCALE GENOMIC DNA]</scope>
</reference>
<reference evidence="2" key="3">
    <citation type="submission" date="2025-09" db="UniProtKB">
        <authorList>
            <consortium name="Ensembl"/>
        </authorList>
    </citation>
    <scope>IDENTIFICATION</scope>
</reference>
<keyword evidence="1" id="KW-0812">Transmembrane</keyword>
<proteinExistence type="predicted"/>
<keyword evidence="1" id="KW-0472">Membrane</keyword>
<dbReference type="Bgee" id="ENSCHIG00000027162">
    <property type="expression patterns" value="Expressed in prefrontal cortex and 16 other cell types or tissues"/>
</dbReference>
<dbReference type="AlphaFoldDB" id="A0A452GBD3"/>
<dbReference type="Proteomes" id="UP000291000">
    <property type="component" value="Chromosome 11"/>
</dbReference>
<evidence type="ECO:0000313" key="2">
    <source>
        <dbReference type="Ensembl" id="ENSCHIP00000033722.1"/>
    </source>
</evidence>